<dbReference type="Proteomes" id="UP000224567">
    <property type="component" value="Unassembled WGS sequence"/>
</dbReference>
<dbReference type="InterPro" id="IPR044792">
    <property type="entry name" value="TAR1"/>
</dbReference>
<gene>
    <name evidence="2" type="ORF">CQW23_35329</name>
</gene>
<evidence type="ECO:0000256" key="1">
    <source>
        <dbReference type="SAM" id="MobiDB-lite"/>
    </source>
</evidence>
<dbReference type="AlphaFoldDB" id="A0A2G2UWA1"/>
<feature type="region of interest" description="Disordered" evidence="1">
    <location>
        <begin position="215"/>
        <end position="240"/>
    </location>
</feature>
<dbReference type="GO" id="GO:0043457">
    <property type="term" value="P:regulation of cellular respiration"/>
    <property type="evidence" value="ECO:0007669"/>
    <property type="project" value="InterPro"/>
</dbReference>
<protein>
    <submittedName>
        <fullName evidence="2">Uncharacterized protein</fullName>
    </submittedName>
</protein>
<reference evidence="2 3" key="1">
    <citation type="journal article" date="2017" name="Genome Biol.">
        <title>New reference genome sequences of hot pepper reveal the massive evolution of plant disease-resistance genes by retroduplication.</title>
        <authorList>
            <person name="Kim S."/>
            <person name="Park J."/>
            <person name="Yeom S.I."/>
            <person name="Kim Y.M."/>
            <person name="Seo E."/>
            <person name="Kim K.T."/>
            <person name="Kim M.S."/>
            <person name="Lee J.M."/>
            <person name="Cheong K."/>
            <person name="Shin H.S."/>
            <person name="Kim S.B."/>
            <person name="Han K."/>
            <person name="Lee J."/>
            <person name="Park M."/>
            <person name="Lee H.A."/>
            <person name="Lee H.Y."/>
            <person name="Lee Y."/>
            <person name="Oh S."/>
            <person name="Lee J.H."/>
            <person name="Choi E."/>
            <person name="Choi E."/>
            <person name="Lee S.E."/>
            <person name="Jeon J."/>
            <person name="Kim H."/>
            <person name="Choi G."/>
            <person name="Song H."/>
            <person name="Lee J."/>
            <person name="Lee S.C."/>
            <person name="Kwon J.K."/>
            <person name="Lee H.Y."/>
            <person name="Koo N."/>
            <person name="Hong Y."/>
            <person name="Kim R.W."/>
            <person name="Kang W.H."/>
            <person name="Huh J.H."/>
            <person name="Kang B.C."/>
            <person name="Yang T.J."/>
            <person name="Lee Y.H."/>
            <person name="Bennetzen J.L."/>
            <person name="Choi D."/>
        </authorList>
    </citation>
    <scope>NUCLEOTIDE SEQUENCE [LARGE SCALE GENOMIC DNA]</scope>
    <source>
        <strain evidence="3">cv. PBC81</strain>
    </source>
</reference>
<accession>A0A2G2UWA1</accession>
<proteinExistence type="predicted"/>
<feature type="region of interest" description="Disordered" evidence="1">
    <location>
        <begin position="273"/>
        <end position="296"/>
    </location>
</feature>
<reference evidence="3" key="2">
    <citation type="journal article" date="2017" name="J. Anim. Genet.">
        <title>Multiple reference genome sequences of hot pepper reveal the massive evolution of plant disease resistance genes by retroduplication.</title>
        <authorList>
            <person name="Kim S."/>
            <person name="Park J."/>
            <person name="Yeom S.-I."/>
            <person name="Kim Y.-M."/>
            <person name="Seo E."/>
            <person name="Kim K.-T."/>
            <person name="Kim M.-S."/>
            <person name="Lee J.M."/>
            <person name="Cheong K."/>
            <person name="Shin H.-S."/>
            <person name="Kim S.-B."/>
            <person name="Han K."/>
            <person name="Lee J."/>
            <person name="Park M."/>
            <person name="Lee H.-A."/>
            <person name="Lee H.-Y."/>
            <person name="Lee Y."/>
            <person name="Oh S."/>
            <person name="Lee J.H."/>
            <person name="Choi E."/>
            <person name="Choi E."/>
            <person name="Lee S.E."/>
            <person name="Jeon J."/>
            <person name="Kim H."/>
            <person name="Choi G."/>
            <person name="Song H."/>
            <person name="Lee J."/>
            <person name="Lee S.-C."/>
            <person name="Kwon J.-K."/>
            <person name="Lee H.-Y."/>
            <person name="Koo N."/>
            <person name="Hong Y."/>
            <person name="Kim R.W."/>
            <person name="Kang W.-H."/>
            <person name="Huh J.H."/>
            <person name="Kang B.-C."/>
            <person name="Yang T.-J."/>
            <person name="Lee Y.-H."/>
            <person name="Bennetzen J.L."/>
            <person name="Choi D."/>
        </authorList>
    </citation>
    <scope>NUCLEOTIDE SEQUENCE [LARGE SCALE GENOMIC DNA]</scope>
    <source>
        <strain evidence="3">cv. PBC81</strain>
    </source>
</reference>
<sequence>MVHGILQFTPSIAFRYVLHRCESRDIRCRESFVFTEEARVPPTHAADGARGAGCRFEHSLALSAPGFVGRPPRAPGRARRGRGGGARAECRSTPPARAPRLLNAFAGSFCCAGFDNDPSAGSPTETLLRLLLPLNDKVQWTSRDVAGSEPPTSPRSEHFTGSFNRYAAQETDFEQAYIALAPRLTWQAGQDVAARAGIQPNCTCRTQLTRRASKCSVDPTRGGSRGDEGMPRLMHGRRPRRPPALAADLARPHACSAWSLPREQHLVLAARTKTLPRPKSRASSPVVDDATDNRHERTMKRRRRCYMGTDGSHGLAMHAAMSPR</sequence>
<dbReference type="OrthoDB" id="1685618at2759"/>
<dbReference type="PANTHER" id="PTHR47188">
    <property type="entry name" value="PROTEIN TAR1"/>
    <property type="match status" value="1"/>
</dbReference>
<evidence type="ECO:0000313" key="2">
    <source>
        <dbReference type="EMBL" id="PHT25020.1"/>
    </source>
</evidence>
<dbReference type="PANTHER" id="PTHR47188:SF1">
    <property type="entry name" value="PROTEIN TAR1"/>
    <property type="match status" value="1"/>
</dbReference>
<keyword evidence="3" id="KW-1185">Reference proteome</keyword>
<name>A0A2G2UWA1_CAPBA</name>
<comment type="caution">
    <text evidence="2">The sequence shown here is derived from an EMBL/GenBank/DDBJ whole genome shotgun (WGS) entry which is preliminary data.</text>
</comment>
<dbReference type="EMBL" id="MLFT02003423">
    <property type="protein sequence ID" value="PHT25020.1"/>
    <property type="molecule type" value="Genomic_DNA"/>
</dbReference>
<feature type="region of interest" description="Disordered" evidence="1">
    <location>
        <begin position="67"/>
        <end position="93"/>
    </location>
</feature>
<evidence type="ECO:0000313" key="3">
    <source>
        <dbReference type="Proteomes" id="UP000224567"/>
    </source>
</evidence>
<organism evidence="2 3">
    <name type="scientific">Capsicum baccatum</name>
    <name type="common">Peruvian pepper</name>
    <dbReference type="NCBI Taxonomy" id="33114"/>
    <lineage>
        <taxon>Eukaryota</taxon>
        <taxon>Viridiplantae</taxon>
        <taxon>Streptophyta</taxon>
        <taxon>Embryophyta</taxon>
        <taxon>Tracheophyta</taxon>
        <taxon>Spermatophyta</taxon>
        <taxon>Magnoliopsida</taxon>
        <taxon>eudicotyledons</taxon>
        <taxon>Gunneridae</taxon>
        <taxon>Pentapetalae</taxon>
        <taxon>asterids</taxon>
        <taxon>lamiids</taxon>
        <taxon>Solanales</taxon>
        <taxon>Solanaceae</taxon>
        <taxon>Solanoideae</taxon>
        <taxon>Capsiceae</taxon>
        <taxon>Capsicum</taxon>
    </lineage>
</organism>